<dbReference type="InterPro" id="IPR002716">
    <property type="entry name" value="PIN_dom"/>
</dbReference>
<dbReference type="Pfam" id="PF01850">
    <property type="entry name" value="PIN"/>
    <property type="match status" value="1"/>
</dbReference>
<comment type="caution">
    <text evidence="2">The sequence shown here is derived from an EMBL/GenBank/DDBJ whole genome shotgun (WGS) entry which is preliminary data.</text>
</comment>
<dbReference type="PANTHER" id="PTHR36173:SF2">
    <property type="entry name" value="RIBONUCLEASE VAPC16"/>
    <property type="match status" value="1"/>
</dbReference>
<dbReference type="CDD" id="cd09872">
    <property type="entry name" value="PIN_Sll0205-like"/>
    <property type="match status" value="1"/>
</dbReference>
<proteinExistence type="predicted"/>
<dbReference type="PANTHER" id="PTHR36173">
    <property type="entry name" value="RIBONUCLEASE VAPC16-RELATED"/>
    <property type="match status" value="1"/>
</dbReference>
<dbReference type="Proteomes" id="UP000441080">
    <property type="component" value="Unassembled WGS sequence"/>
</dbReference>
<sequence length="128" mass="14808">MNILLDSHTLIWFSQNSPQLSSSAIEILENRNNLLFLSLVSVWEIQIKVQLGKLNLDISLSEIVKDQTKINDVQILPMKLSHIWTLDTFPYYHKDPFDRLLISQAITENLIILGVDSVFDAYPVQKIW</sequence>
<dbReference type="InterPro" id="IPR029060">
    <property type="entry name" value="PIN-like_dom_sf"/>
</dbReference>
<dbReference type="EMBL" id="BJCK01000033">
    <property type="protein sequence ID" value="GCL59076.1"/>
    <property type="molecule type" value="Genomic_DNA"/>
</dbReference>
<evidence type="ECO:0000313" key="3">
    <source>
        <dbReference type="Proteomes" id="UP000441080"/>
    </source>
</evidence>
<dbReference type="InterPro" id="IPR052919">
    <property type="entry name" value="TA_system_RNase"/>
</dbReference>
<evidence type="ECO:0000313" key="2">
    <source>
        <dbReference type="EMBL" id="GCL59076.1"/>
    </source>
</evidence>
<protein>
    <recommendedName>
        <fullName evidence="1">PIN domain-containing protein</fullName>
    </recommendedName>
</protein>
<reference evidence="2 3" key="1">
    <citation type="submission" date="2019-02" db="EMBL/GenBank/DDBJ databases">
        <title>Draft genome sequence of Arthrospira platensis NIES-3807.</title>
        <authorList>
            <person name="Yamaguchi H."/>
            <person name="Suzuki S."/>
            <person name="Kawachi M."/>
        </authorList>
    </citation>
    <scope>NUCLEOTIDE SEQUENCE [LARGE SCALE GENOMIC DNA]</scope>
    <source>
        <strain evidence="2 3">NIES-3807</strain>
    </source>
</reference>
<accession>A0AAD3G8U5</accession>
<organism evidence="2 3">
    <name type="scientific">Microcystis aeruginosa NIES-3807</name>
    <dbReference type="NCBI Taxonomy" id="2517785"/>
    <lineage>
        <taxon>Bacteria</taxon>
        <taxon>Bacillati</taxon>
        <taxon>Cyanobacteriota</taxon>
        <taxon>Cyanophyceae</taxon>
        <taxon>Oscillatoriophycideae</taxon>
        <taxon>Chroococcales</taxon>
        <taxon>Microcystaceae</taxon>
        <taxon>Microcystis</taxon>
    </lineage>
</organism>
<dbReference type="InterPro" id="IPR041705">
    <property type="entry name" value="PIN_Sll0205"/>
</dbReference>
<evidence type="ECO:0000259" key="1">
    <source>
        <dbReference type="Pfam" id="PF01850"/>
    </source>
</evidence>
<dbReference type="SUPFAM" id="SSF88723">
    <property type="entry name" value="PIN domain-like"/>
    <property type="match status" value="1"/>
</dbReference>
<dbReference type="AlphaFoldDB" id="A0AAD3G8U5"/>
<dbReference type="Gene3D" id="3.40.50.1010">
    <property type="entry name" value="5'-nuclease"/>
    <property type="match status" value="1"/>
</dbReference>
<dbReference type="RefSeq" id="WP_159297395.1">
    <property type="nucleotide sequence ID" value="NZ_BJCK01000033.1"/>
</dbReference>
<gene>
    <name evidence="2" type="ORF">NIES3807_22460</name>
</gene>
<name>A0AAD3G8U5_MICAE</name>
<feature type="domain" description="PIN" evidence="1">
    <location>
        <begin position="3"/>
        <end position="122"/>
    </location>
</feature>